<gene>
    <name evidence="2" type="ORF">MENT_LOCUS57433</name>
</gene>
<evidence type="ECO:0000256" key="1">
    <source>
        <dbReference type="SAM" id="MobiDB-lite"/>
    </source>
</evidence>
<accession>A0A6V7XWW1</accession>
<name>A0A6V7XWW1_MELEN</name>
<dbReference type="AlphaFoldDB" id="A0A6V7XWW1"/>
<evidence type="ECO:0000313" key="2">
    <source>
        <dbReference type="EMBL" id="CAD2203735.1"/>
    </source>
</evidence>
<feature type="compositionally biased region" description="Basic residues" evidence="1">
    <location>
        <begin position="30"/>
        <end position="47"/>
    </location>
</feature>
<organism evidence="2 3">
    <name type="scientific">Meloidogyne enterolobii</name>
    <name type="common">Root-knot nematode worm</name>
    <name type="synonym">Meloidogyne mayaguensis</name>
    <dbReference type="NCBI Taxonomy" id="390850"/>
    <lineage>
        <taxon>Eukaryota</taxon>
        <taxon>Metazoa</taxon>
        <taxon>Ecdysozoa</taxon>
        <taxon>Nematoda</taxon>
        <taxon>Chromadorea</taxon>
        <taxon>Rhabditida</taxon>
        <taxon>Tylenchina</taxon>
        <taxon>Tylenchomorpha</taxon>
        <taxon>Tylenchoidea</taxon>
        <taxon>Meloidogynidae</taxon>
        <taxon>Meloidogyninae</taxon>
        <taxon>Meloidogyne</taxon>
    </lineage>
</organism>
<sequence>MQEIHDKYNGIYFKHLISILEDRQKEVAKSQKKNKKKSKKNKSGKGN</sequence>
<evidence type="ECO:0000313" key="3">
    <source>
        <dbReference type="Proteomes" id="UP000580250"/>
    </source>
</evidence>
<dbReference type="Proteomes" id="UP000580250">
    <property type="component" value="Unassembled WGS sequence"/>
</dbReference>
<reference evidence="2 3" key="1">
    <citation type="submission" date="2020-08" db="EMBL/GenBank/DDBJ databases">
        <authorList>
            <person name="Koutsovoulos G."/>
            <person name="Danchin GJ E."/>
        </authorList>
    </citation>
    <scope>NUCLEOTIDE SEQUENCE [LARGE SCALE GENOMIC DNA]</scope>
</reference>
<protein>
    <submittedName>
        <fullName evidence="2">Uncharacterized protein</fullName>
    </submittedName>
</protein>
<dbReference type="EMBL" id="CAJEWN010002448">
    <property type="protein sequence ID" value="CAD2203735.1"/>
    <property type="molecule type" value="Genomic_DNA"/>
</dbReference>
<proteinExistence type="predicted"/>
<feature type="region of interest" description="Disordered" evidence="1">
    <location>
        <begin position="25"/>
        <end position="47"/>
    </location>
</feature>
<comment type="caution">
    <text evidence="2">The sequence shown here is derived from an EMBL/GenBank/DDBJ whole genome shotgun (WGS) entry which is preliminary data.</text>
</comment>